<dbReference type="RefSeq" id="WP_336349917.1">
    <property type="nucleotide sequence ID" value="NZ_JAZAQL010000002.1"/>
</dbReference>
<organism evidence="3 4">
    <name type="scientific">Halorubellus litoreus</name>
    <dbReference type="NCBI Taxonomy" id="755308"/>
    <lineage>
        <taxon>Archaea</taxon>
        <taxon>Methanobacteriati</taxon>
        <taxon>Methanobacteriota</taxon>
        <taxon>Stenosarchaea group</taxon>
        <taxon>Halobacteria</taxon>
        <taxon>Halobacteriales</taxon>
        <taxon>Halorubellaceae</taxon>
        <taxon>Halorubellus</taxon>
    </lineage>
</organism>
<keyword evidence="4" id="KW-1185">Reference proteome</keyword>
<protein>
    <recommendedName>
        <fullName evidence="2">DUF7969 domain-containing protein</fullName>
    </recommendedName>
</protein>
<name>A0ABD5VIC3_9EURY</name>
<feature type="region of interest" description="Disordered" evidence="1">
    <location>
        <begin position="62"/>
        <end position="93"/>
    </location>
</feature>
<comment type="caution">
    <text evidence="3">The sequence shown here is derived from an EMBL/GenBank/DDBJ whole genome shotgun (WGS) entry which is preliminary data.</text>
</comment>
<evidence type="ECO:0000259" key="2">
    <source>
        <dbReference type="Pfam" id="PF25923"/>
    </source>
</evidence>
<sequence>MVWVTYRCPYCGAVTGVERDAYMNDKCVTREPLDGWTYADATDDVEAADGIRFVCLGDGARDRDAEDATPAAGATPSGEGGANDPRPDEDGCGRTFYLNYVKYADGTEVDHRTPDIDRPRFDFSP</sequence>
<dbReference type="Pfam" id="PF25923">
    <property type="entry name" value="DUF7969"/>
    <property type="match status" value="1"/>
</dbReference>
<evidence type="ECO:0000313" key="4">
    <source>
        <dbReference type="Proteomes" id="UP001596395"/>
    </source>
</evidence>
<proteinExistence type="predicted"/>
<evidence type="ECO:0000313" key="3">
    <source>
        <dbReference type="EMBL" id="MFC6952937.1"/>
    </source>
</evidence>
<dbReference type="AlphaFoldDB" id="A0ABD5VIC3"/>
<dbReference type="InterPro" id="IPR058275">
    <property type="entry name" value="DUF7969"/>
</dbReference>
<gene>
    <name evidence="3" type="ORF">ACFQGB_08680</name>
</gene>
<accession>A0ABD5VIC3</accession>
<reference evidence="3 4" key="1">
    <citation type="journal article" date="2019" name="Int. J. Syst. Evol. Microbiol.">
        <title>The Global Catalogue of Microorganisms (GCM) 10K type strain sequencing project: providing services to taxonomists for standard genome sequencing and annotation.</title>
        <authorList>
            <consortium name="The Broad Institute Genomics Platform"/>
            <consortium name="The Broad Institute Genome Sequencing Center for Infectious Disease"/>
            <person name="Wu L."/>
            <person name="Ma J."/>
        </authorList>
    </citation>
    <scope>NUCLEOTIDE SEQUENCE [LARGE SCALE GENOMIC DNA]</scope>
    <source>
        <strain evidence="3 4">GX26</strain>
    </source>
</reference>
<dbReference type="EMBL" id="JBHSXN010000002">
    <property type="protein sequence ID" value="MFC6952937.1"/>
    <property type="molecule type" value="Genomic_DNA"/>
</dbReference>
<feature type="domain" description="DUF7969" evidence="2">
    <location>
        <begin position="4"/>
        <end position="116"/>
    </location>
</feature>
<dbReference type="Proteomes" id="UP001596395">
    <property type="component" value="Unassembled WGS sequence"/>
</dbReference>
<evidence type="ECO:0000256" key="1">
    <source>
        <dbReference type="SAM" id="MobiDB-lite"/>
    </source>
</evidence>